<dbReference type="AlphaFoldDB" id="A0A841K194"/>
<evidence type="ECO:0000259" key="2">
    <source>
        <dbReference type="Pfam" id="PF13354"/>
    </source>
</evidence>
<dbReference type="InterPro" id="IPR012338">
    <property type="entry name" value="Beta-lactam/transpept-like"/>
</dbReference>
<dbReference type="SUPFAM" id="SSF56601">
    <property type="entry name" value="beta-lactamase/transpeptidase-like"/>
    <property type="match status" value="1"/>
</dbReference>
<protein>
    <submittedName>
        <fullName evidence="3">Beta-lactamase class A</fullName>
        <ecNumber evidence="3">3.5.2.6</ecNumber>
    </submittedName>
</protein>
<dbReference type="EMBL" id="JACHEK010000005">
    <property type="protein sequence ID" value="MBB6144961.1"/>
    <property type="molecule type" value="Genomic_DNA"/>
</dbReference>
<dbReference type="Proteomes" id="UP000538666">
    <property type="component" value="Unassembled WGS sequence"/>
</dbReference>
<dbReference type="Pfam" id="PF13354">
    <property type="entry name" value="Beta-lactamase2"/>
    <property type="match status" value="1"/>
</dbReference>
<feature type="domain" description="Beta-lactamase class A catalytic" evidence="2">
    <location>
        <begin position="34"/>
        <end position="273"/>
    </location>
</feature>
<dbReference type="InterPro" id="IPR045155">
    <property type="entry name" value="Beta-lactam_cat"/>
</dbReference>
<reference evidence="3 4" key="1">
    <citation type="submission" date="2020-08" db="EMBL/GenBank/DDBJ databases">
        <title>Genomic Encyclopedia of Type Strains, Phase IV (KMG-IV): sequencing the most valuable type-strain genomes for metagenomic binning, comparative biology and taxonomic classification.</title>
        <authorList>
            <person name="Goeker M."/>
        </authorList>
    </citation>
    <scope>NUCLEOTIDE SEQUENCE [LARGE SCALE GENOMIC DNA]</scope>
    <source>
        <strain evidence="3 4">DSM 103733</strain>
    </source>
</reference>
<sequence>MSLLSAGAASSEADQALQAKLSVLAAGHHGKVALYAEDLVTGKTVALNADTPVQTASVIKLTVLYEALEQVRDGKVHFDDKLTLTHGDQVAGSGVLAFFDTPQQLTFKDALTLMIILSDNTATNLAIDHLGLKSIDDQIVALGLKDTWLYKKIYLPSSGPMPADQKTFGLGKTTAYEMATVMKRLVTCDLDPPSAGATAPNPKSPAPRADQPLCDVAMHMLKSQFYRNSIPRYLEAQDSSEKDSEIANKTGALDAVRNDVGVVITRNGPILISEFTYQNQDHSWTPDNEGEVLMAKMAKEIVSAWAN</sequence>
<dbReference type="GO" id="GO:0008800">
    <property type="term" value="F:beta-lactamase activity"/>
    <property type="evidence" value="ECO:0007669"/>
    <property type="project" value="UniProtKB-EC"/>
</dbReference>
<evidence type="ECO:0000313" key="4">
    <source>
        <dbReference type="Proteomes" id="UP000538666"/>
    </source>
</evidence>
<name>A0A841K194_9BACT</name>
<evidence type="ECO:0000256" key="1">
    <source>
        <dbReference type="ARBA" id="ARBA00001526"/>
    </source>
</evidence>
<dbReference type="InterPro" id="IPR000871">
    <property type="entry name" value="Beta-lactam_class-A"/>
</dbReference>
<dbReference type="GO" id="GO:0030655">
    <property type="term" value="P:beta-lactam antibiotic catabolic process"/>
    <property type="evidence" value="ECO:0007669"/>
    <property type="project" value="InterPro"/>
</dbReference>
<dbReference type="GO" id="GO:0046677">
    <property type="term" value="P:response to antibiotic"/>
    <property type="evidence" value="ECO:0007669"/>
    <property type="project" value="InterPro"/>
</dbReference>
<comment type="caution">
    <text evidence="3">The sequence shown here is derived from an EMBL/GenBank/DDBJ whole genome shotgun (WGS) entry which is preliminary data.</text>
</comment>
<gene>
    <name evidence="3" type="ORF">HNQ77_002917</name>
</gene>
<organism evidence="3 4">
    <name type="scientific">Silvibacterium bohemicum</name>
    <dbReference type="NCBI Taxonomy" id="1577686"/>
    <lineage>
        <taxon>Bacteria</taxon>
        <taxon>Pseudomonadati</taxon>
        <taxon>Acidobacteriota</taxon>
        <taxon>Terriglobia</taxon>
        <taxon>Terriglobales</taxon>
        <taxon>Acidobacteriaceae</taxon>
        <taxon>Silvibacterium</taxon>
    </lineage>
</organism>
<dbReference type="EC" id="3.5.2.6" evidence="3"/>
<keyword evidence="3" id="KW-0378">Hydrolase</keyword>
<accession>A0A841K194</accession>
<proteinExistence type="predicted"/>
<comment type="catalytic activity">
    <reaction evidence="1">
        <text>a beta-lactam + H2O = a substituted beta-amino acid</text>
        <dbReference type="Rhea" id="RHEA:20401"/>
        <dbReference type="ChEBI" id="CHEBI:15377"/>
        <dbReference type="ChEBI" id="CHEBI:35627"/>
        <dbReference type="ChEBI" id="CHEBI:140347"/>
        <dbReference type="EC" id="3.5.2.6"/>
    </reaction>
</comment>
<dbReference type="Gene3D" id="3.40.710.10">
    <property type="entry name" value="DD-peptidase/beta-lactamase superfamily"/>
    <property type="match status" value="1"/>
</dbReference>
<dbReference type="PANTHER" id="PTHR35333">
    <property type="entry name" value="BETA-LACTAMASE"/>
    <property type="match status" value="1"/>
</dbReference>
<dbReference type="PANTHER" id="PTHR35333:SF4">
    <property type="entry name" value="SLR0121 PROTEIN"/>
    <property type="match status" value="1"/>
</dbReference>
<evidence type="ECO:0000313" key="3">
    <source>
        <dbReference type="EMBL" id="MBB6144961.1"/>
    </source>
</evidence>
<keyword evidence="4" id="KW-1185">Reference proteome</keyword>